<feature type="domain" description="CoA carboxyltransferase N-terminal" evidence="2">
    <location>
        <begin position="1"/>
        <end position="248"/>
    </location>
</feature>
<dbReference type="GO" id="GO:0006633">
    <property type="term" value="P:fatty acid biosynthetic process"/>
    <property type="evidence" value="ECO:0007669"/>
    <property type="project" value="TreeGrafter"/>
</dbReference>
<dbReference type="InterPro" id="IPR034733">
    <property type="entry name" value="AcCoA_carboxyl_beta"/>
</dbReference>
<dbReference type="InterPro" id="IPR009648">
    <property type="entry name" value="Malonate_gamma"/>
</dbReference>
<dbReference type="SUPFAM" id="SSF52096">
    <property type="entry name" value="ClpP/crotonase"/>
    <property type="match status" value="2"/>
</dbReference>
<dbReference type="InterPro" id="IPR011762">
    <property type="entry name" value="COA_CT_N"/>
</dbReference>
<dbReference type="NCBIfam" id="NF005530">
    <property type="entry name" value="PRK07189.1"/>
    <property type="match status" value="1"/>
</dbReference>
<dbReference type="GO" id="GO:2001295">
    <property type="term" value="P:malonyl-CoA biosynthetic process"/>
    <property type="evidence" value="ECO:0007669"/>
    <property type="project" value="TreeGrafter"/>
</dbReference>
<dbReference type="Proteomes" id="UP001139006">
    <property type="component" value="Unassembled WGS sequence"/>
</dbReference>
<gene>
    <name evidence="3" type="primary">mdcD</name>
    <name evidence="3" type="ORF">LB941_10585</name>
</gene>
<sequence>MNNSLLELNARERAVALLDKDTAQELIGPFDNIISPHLIPQNIVPESDDGVIIMKGQLKHLNCVIISIEGSFQGGGIGEVGGAKIVSALEHTLLDNKNGEKVYPLIIFDTGGVRLQEANYGLLSISEIQNMIIELKQYVPVIGLIPGRVGSFGGMSITTALMSYIITTDKARIGLNGPEVIEQEAGAREFDSSDKNLIWNTLGAKQRKATGIVDEVIDDDVDAFRSTIAKTILEKKDSNRDQQVNFYLSLIETLDPAHMLTTQEYTNLYRHVSVHDHHLNSAIPSDYPTITSRGRHWFEQLTQIKNAHSDIPTVLHALVNGYEYISIVPDKNNNFPRVRHGEVGLKEGYTVANVINDLIDRDKDKKTKTPIVIIVDVPSQAYGYNEELVGIHMSLAASVSAYARARQAGHKIISFIPGDAVSGGFLAHGLQSNRLIALNDSSITIQAMSKESAARITNRSLQELEQATKNTPAMAYDIKNYQKLGSLFYLISNVKSYDSSDYAINIVKNAINSAISDLENKPTDLSFRYNNKIAKESGRVATNKIRLLMDKQWN</sequence>
<dbReference type="GO" id="GO:0005975">
    <property type="term" value="P:carbohydrate metabolic process"/>
    <property type="evidence" value="ECO:0007669"/>
    <property type="project" value="InterPro"/>
</dbReference>
<dbReference type="PANTHER" id="PTHR42995">
    <property type="entry name" value="ACETYL-COENZYME A CARBOXYLASE CARBOXYL TRANSFERASE SUBUNIT BETA, CHLOROPLASTIC"/>
    <property type="match status" value="1"/>
</dbReference>
<keyword evidence="3" id="KW-0456">Lyase</keyword>
<dbReference type="InterPro" id="IPR029045">
    <property type="entry name" value="ClpP/crotonase-like_dom_sf"/>
</dbReference>
<protein>
    <submittedName>
        <fullName evidence="3">Biotin-independent malonate decarboxylase subunit beta</fullName>
        <ecNumber evidence="3">4.1.1.88</ecNumber>
    </submittedName>
</protein>
<evidence type="ECO:0000313" key="4">
    <source>
        <dbReference type="Proteomes" id="UP001139006"/>
    </source>
</evidence>
<comment type="caution">
    <text evidence="3">The sequence shown here is derived from an EMBL/GenBank/DDBJ whole genome shotgun (WGS) entry which is preliminary data.</text>
</comment>
<dbReference type="AlphaFoldDB" id="A0A9X2JMN9"/>
<dbReference type="EMBL" id="JAIULA010000025">
    <property type="protein sequence ID" value="MCP0887775.1"/>
    <property type="molecule type" value="Genomic_DNA"/>
</dbReference>
<dbReference type="InterPro" id="IPR017556">
    <property type="entry name" value="Malonate_beta"/>
</dbReference>
<keyword evidence="1" id="KW-0808">Transferase</keyword>
<evidence type="ECO:0000313" key="3">
    <source>
        <dbReference type="EMBL" id="MCP0887775.1"/>
    </source>
</evidence>
<evidence type="ECO:0000256" key="1">
    <source>
        <dbReference type="ARBA" id="ARBA00022679"/>
    </source>
</evidence>
<accession>A0A9X2JMN9</accession>
<dbReference type="Pfam" id="PF01039">
    <property type="entry name" value="Carboxyl_trans"/>
    <property type="match status" value="1"/>
</dbReference>
<evidence type="ECO:0000259" key="2">
    <source>
        <dbReference type="PROSITE" id="PS50980"/>
    </source>
</evidence>
<dbReference type="GO" id="GO:0003989">
    <property type="term" value="F:acetyl-CoA carboxylase activity"/>
    <property type="evidence" value="ECO:0007669"/>
    <property type="project" value="TreeGrafter"/>
</dbReference>
<organism evidence="3 4">
    <name type="scientific">Ligilactobacillus ubinensis</name>
    <dbReference type="NCBI Taxonomy" id="2876789"/>
    <lineage>
        <taxon>Bacteria</taxon>
        <taxon>Bacillati</taxon>
        <taxon>Bacillota</taxon>
        <taxon>Bacilli</taxon>
        <taxon>Lactobacillales</taxon>
        <taxon>Lactobacillaceae</taxon>
        <taxon>Ligilactobacillus</taxon>
    </lineage>
</organism>
<dbReference type="PANTHER" id="PTHR42995:SF1">
    <property type="entry name" value="MALONATE DECARBOXYLASE BETA SUBUNIT"/>
    <property type="match status" value="1"/>
</dbReference>
<dbReference type="NCBIfam" id="TIGR03134">
    <property type="entry name" value="malonate_gamma"/>
    <property type="match status" value="1"/>
</dbReference>
<dbReference type="EC" id="4.1.1.88" evidence="3"/>
<dbReference type="NCBIfam" id="TIGR03133">
    <property type="entry name" value="malonate_beta"/>
    <property type="match status" value="1"/>
</dbReference>
<proteinExistence type="predicted"/>
<dbReference type="Gene3D" id="3.90.226.10">
    <property type="entry name" value="2-enoyl-CoA Hydratase, Chain A, domain 1"/>
    <property type="match status" value="2"/>
</dbReference>
<name>A0A9X2JMN9_9LACO</name>
<reference evidence="3 4" key="1">
    <citation type="journal article" date="2023" name="Int. J. Syst. Evol. Microbiol.">
        <title>Ligilactobacillus ubinensis sp. nov., a novel species isolated from the wild ferment of a durian fruit (Durio zibethinus).</title>
        <authorList>
            <person name="Heng Y.C."/>
            <person name="Menon N."/>
            <person name="Chen B."/>
            <person name="Loo B.Z.L."/>
            <person name="Wong G.W.J."/>
            <person name="Lim A.C.H."/>
            <person name="Silvaraju S."/>
            <person name="Kittelmann S."/>
        </authorList>
    </citation>
    <scope>NUCLEOTIDE SEQUENCE [LARGE SCALE GENOMIC DNA]</scope>
    <source>
        <strain evidence="3 4">WILCCON 0076</strain>
    </source>
</reference>
<dbReference type="GO" id="GO:0016831">
    <property type="term" value="F:carboxy-lyase activity"/>
    <property type="evidence" value="ECO:0007669"/>
    <property type="project" value="InterPro"/>
</dbReference>
<dbReference type="GO" id="GO:0016740">
    <property type="term" value="F:transferase activity"/>
    <property type="evidence" value="ECO:0007669"/>
    <property type="project" value="UniProtKB-KW"/>
</dbReference>
<keyword evidence="4" id="KW-1185">Reference proteome</keyword>
<dbReference type="Pfam" id="PF06833">
    <property type="entry name" value="MdcE"/>
    <property type="match status" value="1"/>
</dbReference>
<dbReference type="PROSITE" id="PS50980">
    <property type="entry name" value="COA_CT_NTER"/>
    <property type="match status" value="1"/>
</dbReference>
<dbReference type="RefSeq" id="WP_253361937.1">
    <property type="nucleotide sequence ID" value="NZ_JAIULA010000025.1"/>
</dbReference>